<protein>
    <submittedName>
        <fullName evidence="1">Uncharacterized protein</fullName>
    </submittedName>
</protein>
<dbReference type="Pfam" id="PF26125">
    <property type="entry name" value="AcrVA2-like"/>
    <property type="match status" value="1"/>
</dbReference>
<dbReference type="InterPro" id="IPR058915">
    <property type="entry name" value="AcrVA2-like"/>
</dbReference>
<dbReference type="EMBL" id="JADWND010000008">
    <property type="protein sequence ID" value="MBJ8382677.1"/>
    <property type="molecule type" value="Genomic_DNA"/>
</dbReference>
<accession>A0ABS0ZX44</accession>
<comment type="caution">
    <text evidence="1">The sequence shown here is derived from an EMBL/GenBank/DDBJ whole genome shotgun (WGS) entry which is preliminary data.</text>
</comment>
<evidence type="ECO:0000313" key="2">
    <source>
        <dbReference type="Proteomes" id="UP000746649"/>
    </source>
</evidence>
<dbReference type="RefSeq" id="WP_148365413.1">
    <property type="nucleotide sequence ID" value="NZ_CABLBY010000009.1"/>
</dbReference>
<evidence type="ECO:0000313" key="1">
    <source>
        <dbReference type="EMBL" id="MBJ8382677.1"/>
    </source>
</evidence>
<gene>
    <name evidence="1" type="ORF">I6M88_17100</name>
</gene>
<keyword evidence="2" id="KW-1185">Reference proteome</keyword>
<proteinExistence type="predicted"/>
<name>A0ABS0ZX44_9ENTR</name>
<organism evidence="1 2">
    <name type="scientific">Citrobacter sedlakii</name>
    <dbReference type="NCBI Taxonomy" id="67826"/>
    <lineage>
        <taxon>Bacteria</taxon>
        <taxon>Pseudomonadati</taxon>
        <taxon>Pseudomonadota</taxon>
        <taxon>Gammaproteobacteria</taxon>
        <taxon>Enterobacterales</taxon>
        <taxon>Enterobacteriaceae</taxon>
        <taxon>Citrobacter</taxon>
        <taxon>Citrobacter freundii complex</taxon>
    </lineage>
</organism>
<dbReference type="Proteomes" id="UP000746649">
    <property type="component" value="Unassembled WGS sequence"/>
</dbReference>
<sequence length="71" mass="8208">MLATLLDDAEGSFVNGLKVRFHLRRGHWHGFWFGRKYDSEDRVFRIAGCRHKLLAADEMKVLFTDSGLPCL</sequence>
<reference evidence="1 2" key="1">
    <citation type="submission" date="2020-11" db="EMBL/GenBank/DDBJ databases">
        <title>Enhanced detection system for hospital associated transmission using whole genome sequencing surveillance.</title>
        <authorList>
            <person name="Harrison L.H."/>
            <person name="Van Tyne D."/>
            <person name="Marsh J.W."/>
            <person name="Griffith M.P."/>
            <person name="Snyder D.J."/>
            <person name="Cooper V.S."/>
            <person name="Mustapha M."/>
        </authorList>
    </citation>
    <scope>NUCLEOTIDE SEQUENCE [LARGE SCALE GENOMIC DNA]</scope>
    <source>
        <strain evidence="1 2">CB00117</strain>
    </source>
</reference>